<dbReference type="Proteomes" id="UP001259572">
    <property type="component" value="Unassembled WGS sequence"/>
</dbReference>
<feature type="compositionally biased region" description="Basic residues" evidence="6">
    <location>
        <begin position="78"/>
        <end position="88"/>
    </location>
</feature>
<evidence type="ECO:0000256" key="1">
    <source>
        <dbReference type="ARBA" id="ARBA00008563"/>
    </source>
</evidence>
<reference evidence="7 8" key="1">
    <citation type="submission" date="2023-05" db="EMBL/GenBank/DDBJ databases">
        <authorList>
            <person name="Guo Y."/>
        </authorList>
    </citation>
    <scope>NUCLEOTIDE SEQUENCE [LARGE SCALE GENOMIC DNA]</scope>
    <source>
        <strain evidence="7 8">GR2756</strain>
    </source>
</reference>
<dbReference type="RefSeq" id="WP_315724776.1">
    <property type="nucleotide sequence ID" value="NZ_JAVUPU010000003.1"/>
</dbReference>
<proteinExistence type="inferred from homology"/>
<comment type="similarity">
    <text evidence="1 4 5">Belongs to the bacterial ribosomal protein bL21 family.</text>
</comment>
<keyword evidence="8" id="KW-1185">Reference proteome</keyword>
<feature type="compositionally biased region" description="Low complexity" evidence="6">
    <location>
        <begin position="116"/>
        <end position="163"/>
    </location>
</feature>
<dbReference type="NCBIfam" id="TIGR00061">
    <property type="entry name" value="L21"/>
    <property type="match status" value="1"/>
</dbReference>
<evidence type="ECO:0000256" key="4">
    <source>
        <dbReference type="HAMAP-Rule" id="MF_01363"/>
    </source>
</evidence>
<dbReference type="InterPro" id="IPR036164">
    <property type="entry name" value="bL21-like_sf"/>
</dbReference>
<dbReference type="GO" id="GO:0005840">
    <property type="term" value="C:ribosome"/>
    <property type="evidence" value="ECO:0007669"/>
    <property type="project" value="UniProtKB-KW"/>
</dbReference>
<dbReference type="SUPFAM" id="SSF141091">
    <property type="entry name" value="L21p-like"/>
    <property type="match status" value="1"/>
</dbReference>
<gene>
    <name evidence="4 7" type="primary">rplU</name>
    <name evidence="7" type="ORF">RQX22_06455</name>
</gene>
<feature type="compositionally biased region" description="Basic and acidic residues" evidence="6">
    <location>
        <begin position="175"/>
        <end position="185"/>
    </location>
</feature>
<feature type="region of interest" description="Disordered" evidence="6">
    <location>
        <begin position="78"/>
        <end position="207"/>
    </location>
</feature>
<dbReference type="EMBL" id="JAVUPU010000003">
    <property type="protein sequence ID" value="MDT9598587.1"/>
    <property type="molecule type" value="Genomic_DNA"/>
</dbReference>
<dbReference type="HAMAP" id="MF_01363">
    <property type="entry name" value="Ribosomal_bL21"/>
    <property type="match status" value="1"/>
</dbReference>
<name>A0ABU3Q5K4_9SPHN</name>
<dbReference type="PANTHER" id="PTHR21349">
    <property type="entry name" value="50S RIBOSOMAL PROTEIN L21"/>
    <property type="match status" value="1"/>
</dbReference>
<evidence type="ECO:0000256" key="6">
    <source>
        <dbReference type="SAM" id="MobiDB-lite"/>
    </source>
</evidence>
<evidence type="ECO:0000313" key="7">
    <source>
        <dbReference type="EMBL" id="MDT9598587.1"/>
    </source>
</evidence>
<keyword evidence="2 4" id="KW-0689">Ribosomal protein</keyword>
<comment type="function">
    <text evidence="4 5">This protein binds to 23S rRNA in the presence of protein L20.</text>
</comment>
<dbReference type="PANTHER" id="PTHR21349:SF0">
    <property type="entry name" value="LARGE RIBOSOMAL SUBUNIT PROTEIN BL21M"/>
    <property type="match status" value="1"/>
</dbReference>
<evidence type="ECO:0000256" key="3">
    <source>
        <dbReference type="ARBA" id="ARBA00023274"/>
    </source>
</evidence>
<accession>A0ABU3Q5K4</accession>
<keyword evidence="3 4" id="KW-0687">Ribonucleoprotein</keyword>
<comment type="caution">
    <text evidence="7">The sequence shown here is derived from an EMBL/GenBank/DDBJ whole genome shotgun (WGS) entry which is preliminary data.</text>
</comment>
<dbReference type="InterPro" id="IPR001787">
    <property type="entry name" value="Ribosomal_bL21"/>
</dbReference>
<evidence type="ECO:0000256" key="2">
    <source>
        <dbReference type="ARBA" id="ARBA00022980"/>
    </source>
</evidence>
<organism evidence="7 8">
    <name type="scientific">Sphingosinicella rhizophila</name>
    <dbReference type="NCBI Taxonomy" id="3050082"/>
    <lineage>
        <taxon>Bacteria</taxon>
        <taxon>Pseudomonadati</taxon>
        <taxon>Pseudomonadota</taxon>
        <taxon>Alphaproteobacteria</taxon>
        <taxon>Sphingomonadales</taxon>
        <taxon>Sphingosinicellaceae</taxon>
        <taxon>Sphingosinicella</taxon>
    </lineage>
</organism>
<evidence type="ECO:0000256" key="5">
    <source>
        <dbReference type="RuleBase" id="RU000562"/>
    </source>
</evidence>
<evidence type="ECO:0000313" key="8">
    <source>
        <dbReference type="Proteomes" id="UP001259572"/>
    </source>
</evidence>
<comment type="subunit">
    <text evidence="4">Part of the 50S ribosomal subunit. Contacts protein L20.</text>
</comment>
<protein>
    <recommendedName>
        <fullName evidence="4">Large ribosomal subunit protein bL21</fullName>
    </recommendedName>
</protein>
<dbReference type="Pfam" id="PF00829">
    <property type="entry name" value="Ribosomal_L21p"/>
    <property type="match status" value="1"/>
</dbReference>
<keyword evidence="4 5" id="KW-0694">RNA-binding</keyword>
<sequence length="207" mass="21609">MFAVVRTGGKQYRVAAGDKIVVEKLAGEAGDTIQLGDVLLAGEGSDLKSTDGLTVSAEIIAQAKADKVIVFKKRRRHNYRRKNGHRQQHTILRITAIGDHKAEKPKKAKDAKPSTDAEAAPEAPAKSSPAAENASAPATPVAATPETQSAEPQAQAAEAPAKKPAAKKAAPKAEAPLKVEGKESEMVDTPAPKKKASTKKPAAGKSE</sequence>
<dbReference type="InterPro" id="IPR028909">
    <property type="entry name" value="bL21-like"/>
</dbReference>
<keyword evidence="4 5" id="KW-0699">rRNA-binding</keyword>